<keyword evidence="2" id="KW-0238">DNA-binding</keyword>
<evidence type="ECO:0000259" key="4">
    <source>
        <dbReference type="PROSITE" id="PS50949"/>
    </source>
</evidence>
<dbReference type="PROSITE" id="PS50949">
    <property type="entry name" value="HTH_GNTR"/>
    <property type="match status" value="1"/>
</dbReference>
<dbReference type="AlphaFoldDB" id="A0A221T1D3"/>
<organism evidence="5 6">
    <name type="scientific">Deinococcus ficus</name>
    <dbReference type="NCBI Taxonomy" id="317577"/>
    <lineage>
        <taxon>Bacteria</taxon>
        <taxon>Thermotogati</taxon>
        <taxon>Deinococcota</taxon>
        <taxon>Deinococci</taxon>
        <taxon>Deinococcales</taxon>
        <taxon>Deinococcaceae</taxon>
        <taxon>Deinococcus</taxon>
    </lineage>
</organism>
<dbReference type="SMART" id="SM00345">
    <property type="entry name" value="HTH_GNTR"/>
    <property type="match status" value="1"/>
</dbReference>
<keyword evidence="3" id="KW-0804">Transcription</keyword>
<dbReference type="CDD" id="cd07377">
    <property type="entry name" value="WHTH_GntR"/>
    <property type="match status" value="1"/>
</dbReference>
<dbReference type="Proteomes" id="UP000259030">
    <property type="component" value="Plasmid pDFI1"/>
</dbReference>
<proteinExistence type="predicted"/>
<geneLocation type="plasmid" evidence="6">
    <name>pdfi1</name>
</geneLocation>
<dbReference type="SUPFAM" id="SSF48008">
    <property type="entry name" value="GntR ligand-binding domain-like"/>
    <property type="match status" value="1"/>
</dbReference>
<dbReference type="Gene3D" id="1.10.10.10">
    <property type="entry name" value="Winged helix-like DNA-binding domain superfamily/Winged helix DNA-binding domain"/>
    <property type="match status" value="1"/>
</dbReference>
<dbReference type="PANTHER" id="PTHR43537">
    <property type="entry name" value="TRANSCRIPTIONAL REGULATOR, GNTR FAMILY"/>
    <property type="match status" value="1"/>
</dbReference>
<dbReference type="SUPFAM" id="SSF46785">
    <property type="entry name" value="Winged helix' DNA-binding domain"/>
    <property type="match status" value="1"/>
</dbReference>
<dbReference type="InterPro" id="IPR008920">
    <property type="entry name" value="TF_FadR/GntR_C"/>
</dbReference>
<dbReference type="PANTHER" id="PTHR43537:SF5">
    <property type="entry name" value="UXU OPERON TRANSCRIPTIONAL REGULATOR"/>
    <property type="match status" value="1"/>
</dbReference>
<dbReference type="RefSeq" id="WP_027463844.1">
    <property type="nucleotide sequence ID" value="NZ_CP021082.1"/>
</dbReference>
<name>A0A221T1D3_9DEIO</name>
<evidence type="ECO:0000256" key="1">
    <source>
        <dbReference type="ARBA" id="ARBA00023015"/>
    </source>
</evidence>
<dbReference type="InterPro" id="IPR011711">
    <property type="entry name" value="GntR_C"/>
</dbReference>
<feature type="domain" description="HTH gntR-type" evidence="4">
    <location>
        <begin position="6"/>
        <end position="74"/>
    </location>
</feature>
<dbReference type="GO" id="GO:0003677">
    <property type="term" value="F:DNA binding"/>
    <property type="evidence" value="ECO:0007669"/>
    <property type="project" value="UniProtKB-KW"/>
</dbReference>
<keyword evidence="6" id="KW-1185">Reference proteome</keyword>
<dbReference type="Gene3D" id="1.20.120.530">
    <property type="entry name" value="GntR ligand-binding domain-like"/>
    <property type="match status" value="1"/>
</dbReference>
<dbReference type="SMART" id="SM00895">
    <property type="entry name" value="FCD"/>
    <property type="match status" value="1"/>
</dbReference>
<protein>
    <submittedName>
        <fullName evidence="5">GntR family transcriptional regulator</fullName>
    </submittedName>
</protein>
<dbReference type="Pfam" id="PF00392">
    <property type="entry name" value="GntR"/>
    <property type="match status" value="1"/>
</dbReference>
<dbReference type="InterPro" id="IPR036390">
    <property type="entry name" value="WH_DNA-bd_sf"/>
</dbReference>
<dbReference type="EMBL" id="CP021082">
    <property type="protein sequence ID" value="ASN82713.1"/>
    <property type="molecule type" value="Genomic_DNA"/>
</dbReference>
<evidence type="ECO:0000313" key="6">
    <source>
        <dbReference type="Proteomes" id="UP000259030"/>
    </source>
</evidence>
<dbReference type="InterPro" id="IPR000524">
    <property type="entry name" value="Tscrpt_reg_HTH_GntR"/>
</dbReference>
<accession>A0A221T1D3</accession>
<dbReference type="Pfam" id="PF07729">
    <property type="entry name" value="FCD"/>
    <property type="match status" value="1"/>
</dbReference>
<dbReference type="PRINTS" id="PR00035">
    <property type="entry name" value="HTHGNTR"/>
</dbReference>
<sequence length="243" mass="27366">MTTKSLSRRHLVQSELTRRIVTGHVPPLSRLPKEAELAEEFDVSRVVIREAMKVLAEKGLIEIQQGRGTTVNPAHRWNPMDPQVLMHLGRGSSFYTVQAELLEARMVFEVKLAGLAATRMSDRDLGHMESLLRTMDQYLDDPDRFSELDAEFHVALIQGGKNAILAKLLEPVHELLKVGFQQTILKPGAAQQAQVFHWAIYDGLKRRDPAATQDAVQRHLIRAQENLQALGDWLNPVREDGTA</sequence>
<evidence type="ECO:0000313" key="5">
    <source>
        <dbReference type="EMBL" id="ASN82713.1"/>
    </source>
</evidence>
<dbReference type="GO" id="GO:0003700">
    <property type="term" value="F:DNA-binding transcription factor activity"/>
    <property type="evidence" value="ECO:0007669"/>
    <property type="project" value="InterPro"/>
</dbReference>
<evidence type="ECO:0000256" key="2">
    <source>
        <dbReference type="ARBA" id="ARBA00023125"/>
    </source>
</evidence>
<keyword evidence="1" id="KW-0805">Transcription regulation</keyword>
<evidence type="ECO:0000256" key="3">
    <source>
        <dbReference type="ARBA" id="ARBA00023163"/>
    </source>
</evidence>
<dbReference type="InterPro" id="IPR036388">
    <property type="entry name" value="WH-like_DNA-bd_sf"/>
</dbReference>
<dbReference type="KEGG" id="dfc:DFI_16280"/>
<gene>
    <name evidence="5" type="ORF">DFI_16280</name>
</gene>
<keyword evidence="5" id="KW-0614">Plasmid</keyword>
<reference evidence="5 6" key="1">
    <citation type="submission" date="2017-05" db="EMBL/GenBank/DDBJ databases">
        <title>The complete genome sequence of Deinococcus ficus isolated from the rhizosphere of the Ficus religiosa L. in Taiwan.</title>
        <authorList>
            <person name="Wu K.-M."/>
            <person name="Liao T.-L."/>
            <person name="Liu Y.-M."/>
            <person name="Young C.-C."/>
            <person name="Tsai S.-F."/>
        </authorList>
    </citation>
    <scope>NUCLEOTIDE SEQUENCE [LARGE SCALE GENOMIC DNA]</scope>
    <source>
        <strain evidence="5 6">CC-FR2-10</strain>
        <plasmid evidence="6">pdfi1</plasmid>
    </source>
</reference>